<reference evidence="2 3" key="1">
    <citation type="submission" date="2021-05" db="EMBL/GenBank/DDBJ databases">
        <title>Novel Bacillus species.</title>
        <authorList>
            <person name="Liu G."/>
        </authorList>
    </citation>
    <scope>NUCLEOTIDE SEQUENCE [LARGE SCALE GENOMIC DNA]</scope>
    <source>
        <strain evidence="2 3">FJAT-49705</strain>
    </source>
</reference>
<dbReference type="Gene3D" id="3.20.20.190">
    <property type="entry name" value="Phosphatidylinositol (PI) phosphodiesterase"/>
    <property type="match status" value="1"/>
</dbReference>
<protein>
    <submittedName>
        <fullName evidence="2">Glycerophosphodiester phosphodiesterase family protein</fullName>
    </submittedName>
</protein>
<dbReference type="Pfam" id="PF16387">
    <property type="entry name" value="DUF4996"/>
    <property type="match status" value="1"/>
</dbReference>
<dbReference type="Proteomes" id="UP000681027">
    <property type="component" value="Unassembled WGS sequence"/>
</dbReference>
<name>A0ABS5NX18_9BACI</name>
<dbReference type="PROSITE" id="PS51704">
    <property type="entry name" value="GP_PDE"/>
    <property type="match status" value="1"/>
</dbReference>
<dbReference type="SUPFAM" id="SSF51695">
    <property type="entry name" value="PLC-like phosphodiesterases"/>
    <property type="match status" value="1"/>
</dbReference>
<evidence type="ECO:0000259" key="1">
    <source>
        <dbReference type="PROSITE" id="PS51704"/>
    </source>
</evidence>
<accession>A0ABS5NX18</accession>
<evidence type="ECO:0000313" key="2">
    <source>
        <dbReference type="EMBL" id="MBS4191969.1"/>
    </source>
</evidence>
<feature type="domain" description="GP-PDE" evidence="1">
    <location>
        <begin position="16"/>
        <end position="278"/>
    </location>
</feature>
<dbReference type="EMBL" id="JAGYPM010000004">
    <property type="protein sequence ID" value="MBS4191969.1"/>
    <property type="molecule type" value="Genomic_DNA"/>
</dbReference>
<dbReference type="InterPro" id="IPR032160">
    <property type="entry name" value="DUF4996"/>
</dbReference>
<keyword evidence="3" id="KW-1185">Reference proteome</keyword>
<sequence length="290" mass="33627">MKYTNVLEKLLRENDVLIACHQGSAGGNIAYNTYRSMLNAINQGAHIVEFDISKTSDGVFHIFHENEEPIRFNRDEQFRTFTAEEIKKQTLFNMNMQAVEAPPTLKDFMANMKKHPNILLHFDHAQKWGKELLEALDQYEDQRQTIIIKTDVAATECLEALAAHHVKYMTLPKVWSQDNFDKIMEYKDKINIVGFEMIFNDLNADYISKEKLEQLRQMGYHTMINSIVLWADRQISLCGGFDDDVSLLENPDLGWGKLVEMGFDVIQTDWPLPLKVYLEEKGAKLIYNSR</sequence>
<proteinExistence type="predicted"/>
<organism evidence="2 3">
    <name type="scientific">Cytobacillus citreus</name>
    <dbReference type="NCBI Taxonomy" id="2833586"/>
    <lineage>
        <taxon>Bacteria</taxon>
        <taxon>Bacillati</taxon>
        <taxon>Bacillota</taxon>
        <taxon>Bacilli</taxon>
        <taxon>Bacillales</taxon>
        <taxon>Bacillaceae</taxon>
        <taxon>Cytobacillus</taxon>
    </lineage>
</organism>
<dbReference type="RefSeq" id="WP_213103428.1">
    <property type="nucleotide sequence ID" value="NZ_JAGYPM010000004.1"/>
</dbReference>
<gene>
    <name evidence="2" type="ORF">KHA94_17530</name>
</gene>
<dbReference type="PANTHER" id="PTHR46211">
    <property type="entry name" value="GLYCEROPHOSPHORYL DIESTER PHOSPHODIESTERASE"/>
    <property type="match status" value="1"/>
</dbReference>
<evidence type="ECO:0000313" key="3">
    <source>
        <dbReference type="Proteomes" id="UP000681027"/>
    </source>
</evidence>
<dbReference type="InterPro" id="IPR030395">
    <property type="entry name" value="GP_PDE_dom"/>
</dbReference>
<comment type="caution">
    <text evidence="2">The sequence shown here is derived from an EMBL/GenBank/DDBJ whole genome shotgun (WGS) entry which is preliminary data.</text>
</comment>
<dbReference type="CDD" id="cd08566">
    <property type="entry name" value="GDPD_AtGDE_like"/>
    <property type="match status" value="1"/>
</dbReference>
<dbReference type="PANTHER" id="PTHR46211:SF1">
    <property type="entry name" value="GLYCEROPHOSPHODIESTER PHOSPHODIESTERASE, CYTOPLASMIC"/>
    <property type="match status" value="1"/>
</dbReference>
<dbReference type="InterPro" id="IPR017946">
    <property type="entry name" value="PLC-like_Pdiesterase_TIM-brl"/>
</dbReference>